<reference evidence="8 9" key="1">
    <citation type="journal article" date="2015" name="Biol. Direct">
        <title>Babela massiliensis, a representative of a widespread bacterial phylum with unusual adaptations to parasitism in amoebae.</title>
        <authorList>
            <person name="Pagnier I."/>
            <person name="Yutin N."/>
            <person name="Croce O."/>
            <person name="Makarova K.S."/>
            <person name="Wolf Y.I."/>
            <person name="Benamar S."/>
            <person name="Raoult D."/>
            <person name="Koonin E.V."/>
            <person name="La Scola B."/>
        </authorList>
    </citation>
    <scope>NUCLEOTIDE SEQUENCE [LARGE SCALE GENOMIC DNA]</scope>
    <source>
        <strain evidence="9">BABL1</strain>
    </source>
</reference>
<evidence type="ECO:0000313" key="8">
    <source>
        <dbReference type="EMBL" id="CDK30619.1"/>
    </source>
</evidence>
<dbReference type="GO" id="GO:0043093">
    <property type="term" value="P:FtsZ-dependent cytokinesis"/>
    <property type="evidence" value="ECO:0007669"/>
    <property type="project" value="UniProtKB-UniRule"/>
</dbReference>
<dbReference type="GO" id="GO:0009898">
    <property type="term" value="C:cytoplasmic side of plasma membrane"/>
    <property type="evidence" value="ECO:0007669"/>
    <property type="project" value="UniProtKB-UniRule"/>
</dbReference>
<dbReference type="Proteomes" id="UP000018769">
    <property type="component" value="Chromosome I"/>
</dbReference>
<dbReference type="OrthoDB" id="9768127at2"/>
<evidence type="ECO:0000256" key="1">
    <source>
        <dbReference type="ARBA" id="ARBA00022475"/>
    </source>
</evidence>
<organism evidence="8 9">
    <name type="scientific">Candidatus Babela massiliensis</name>
    <dbReference type="NCBI Taxonomy" id="673862"/>
    <lineage>
        <taxon>Bacteria</taxon>
        <taxon>Candidatus Babelota</taxon>
        <taxon>Candidatus Babeliae</taxon>
        <taxon>Candidatus Babeliales</taxon>
        <taxon>Candidatus Babeliaceae</taxon>
        <taxon>Candidatus Babela</taxon>
    </lineage>
</organism>
<dbReference type="HAMAP" id="MF_02033">
    <property type="entry name" value="FtsA"/>
    <property type="match status" value="1"/>
</dbReference>
<dbReference type="GO" id="GO:0032153">
    <property type="term" value="C:cell division site"/>
    <property type="evidence" value="ECO:0007669"/>
    <property type="project" value="UniProtKB-UniRule"/>
</dbReference>
<comment type="subunit">
    <text evidence="5">Self-interacts. Interacts with FtsZ.</text>
</comment>
<name>V6DGD7_9BACT</name>
<dbReference type="KEGG" id="dpb:BABL1_gene_396"/>
<dbReference type="InterPro" id="IPR020823">
    <property type="entry name" value="Cell_div_FtsA"/>
</dbReference>
<keyword evidence="2 5" id="KW-0132">Cell division</keyword>
<dbReference type="PIRSF" id="PIRSF003101">
    <property type="entry name" value="FtsA"/>
    <property type="match status" value="1"/>
</dbReference>
<dbReference type="Pfam" id="PF14450">
    <property type="entry name" value="FtsA"/>
    <property type="match status" value="2"/>
</dbReference>
<dbReference type="InterPro" id="IPR003494">
    <property type="entry name" value="SHS2_FtsA"/>
</dbReference>
<dbReference type="AlphaFoldDB" id="V6DGD7"/>
<evidence type="ECO:0000256" key="3">
    <source>
        <dbReference type="ARBA" id="ARBA00023136"/>
    </source>
</evidence>
<dbReference type="HOGENOM" id="CLU_037850_3_2_7"/>
<evidence type="ECO:0000256" key="2">
    <source>
        <dbReference type="ARBA" id="ARBA00022618"/>
    </source>
</evidence>
<evidence type="ECO:0000256" key="6">
    <source>
        <dbReference type="PIRNR" id="PIRNR003101"/>
    </source>
</evidence>
<keyword evidence="3 5" id="KW-0472">Membrane</keyword>
<feature type="domain" description="SHS2" evidence="7">
    <location>
        <begin position="11"/>
        <end position="197"/>
    </location>
</feature>
<keyword evidence="4 5" id="KW-0131">Cell cycle</keyword>
<dbReference type="PANTHER" id="PTHR32432:SF4">
    <property type="entry name" value="CELL DIVISION PROTEIN FTSA"/>
    <property type="match status" value="1"/>
</dbReference>
<dbReference type="STRING" id="673862.BABL1_gene_396"/>
<evidence type="ECO:0000259" key="7">
    <source>
        <dbReference type="SMART" id="SM00842"/>
    </source>
</evidence>
<comment type="similarity">
    <text evidence="5 6">Belongs to the FtsA/MreB family.</text>
</comment>
<dbReference type="RefSeq" id="WP_023792037.1">
    <property type="nucleotide sequence ID" value="NC_023003.1"/>
</dbReference>
<evidence type="ECO:0000313" key="9">
    <source>
        <dbReference type="Proteomes" id="UP000018769"/>
    </source>
</evidence>
<dbReference type="SUPFAM" id="SSF53067">
    <property type="entry name" value="Actin-like ATPase domain"/>
    <property type="match status" value="2"/>
</dbReference>
<dbReference type="PATRIC" id="fig|673862.3.peg.504"/>
<dbReference type="PANTHER" id="PTHR32432">
    <property type="entry name" value="CELL DIVISION PROTEIN FTSA-RELATED"/>
    <property type="match status" value="1"/>
</dbReference>
<sequence length="411" mass="44769">MKKKLIDDNILVALDIGTTKICVLVAQKNQDNNLDIIGVGHVPSLGLSRGVIVDISQAVESIKLAIKEAELMSGAKIKAANVGISGAHIQSINSSGTTLIRKNRVTSQDINNALNCAKTIVIPDGQQILHILPQYFIIDSDQKVSDPMGMFGIKLEVKTHIITGSIGSVQNIIKCCELAGIRVLDIVLEQLASAQAVLSQDEQFLGAGVLDIGGGTSDFAIYQNKAVKYTKVLSIAGNHITKDIALCLRTTIKDAERIKCSFGSSILNEDQIQTCQVELAQGNAVKSISSLELTTIIEPRVKELLLMLHHEIYSQRLKHLMPAGLVLTGGGSLLKNFKETAKEILDMPVRLGYPSVSNKSKEMLNSPIYATGYGLLLDMLKKKEEDSINHLSSPWVNRIFSRMKSWVTDLF</sequence>
<keyword evidence="1 5" id="KW-1003">Cell membrane</keyword>
<evidence type="ECO:0000256" key="4">
    <source>
        <dbReference type="ARBA" id="ARBA00023306"/>
    </source>
</evidence>
<comment type="subcellular location">
    <subcellularLocation>
        <location evidence="5">Cell membrane</location>
        <topology evidence="5">Peripheral membrane protein</topology>
        <orientation evidence="5">Cytoplasmic side</orientation>
    </subcellularLocation>
    <text evidence="5">Localizes to the Z ring in an FtsZ-dependent manner. Targeted to the membrane through a conserved C-terminal amphipathic helix.</text>
</comment>
<evidence type="ECO:0000256" key="5">
    <source>
        <dbReference type="HAMAP-Rule" id="MF_02033"/>
    </source>
</evidence>
<gene>
    <name evidence="5 8" type="primary">ftsA</name>
    <name evidence="8" type="ORF">BABL1_gene_396</name>
</gene>
<proteinExistence type="inferred from homology"/>
<dbReference type="InterPro" id="IPR050696">
    <property type="entry name" value="FtsA/MreB"/>
</dbReference>
<dbReference type="SMART" id="SM00842">
    <property type="entry name" value="FtsA"/>
    <property type="match status" value="1"/>
</dbReference>
<dbReference type="CDD" id="cd24048">
    <property type="entry name" value="ASKHA_NBD_FtsA"/>
    <property type="match status" value="1"/>
</dbReference>
<protein>
    <recommendedName>
        <fullName evidence="5 6">Cell division protein FtsA</fullName>
    </recommendedName>
</protein>
<comment type="function">
    <text evidence="5 6">Cell division protein that is involved in the assembly of the Z ring. May serve as a membrane anchor for the Z ring.</text>
</comment>
<dbReference type="EMBL" id="HG793133">
    <property type="protein sequence ID" value="CDK30619.1"/>
    <property type="molecule type" value="Genomic_DNA"/>
</dbReference>
<dbReference type="Pfam" id="PF02491">
    <property type="entry name" value="SHS2_FTSA"/>
    <property type="match status" value="1"/>
</dbReference>
<keyword evidence="9" id="KW-1185">Reference proteome</keyword>
<dbReference type="Gene3D" id="3.30.420.40">
    <property type="match status" value="2"/>
</dbReference>
<dbReference type="NCBIfam" id="TIGR01174">
    <property type="entry name" value="ftsA"/>
    <property type="match status" value="1"/>
</dbReference>
<dbReference type="eggNOG" id="COG0849">
    <property type="taxonomic scope" value="Bacteria"/>
</dbReference>
<dbReference type="InterPro" id="IPR043129">
    <property type="entry name" value="ATPase_NBD"/>
</dbReference>
<accession>V6DGD7</accession>
<dbReference type="Gene3D" id="3.30.1490.110">
    <property type="match status" value="1"/>
</dbReference>